<organism evidence="1 2">
    <name type="scientific">Colletotrichum zoysiae</name>
    <dbReference type="NCBI Taxonomy" id="1216348"/>
    <lineage>
        <taxon>Eukaryota</taxon>
        <taxon>Fungi</taxon>
        <taxon>Dikarya</taxon>
        <taxon>Ascomycota</taxon>
        <taxon>Pezizomycotina</taxon>
        <taxon>Sordariomycetes</taxon>
        <taxon>Hypocreomycetidae</taxon>
        <taxon>Glomerellales</taxon>
        <taxon>Glomerellaceae</taxon>
        <taxon>Colletotrichum</taxon>
        <taxon>Colletotrichum graminicola species complex</taxon>
    </lineage>
</organism>
<name>A0AAD9LY60_9PEZI</name>
<gene>
    <name evidence="1" type="ORF">LX32DRAFT_729904</name>
</gene>
<dbReference type="Proteomes" id="UP001232148">
    <property type="component" value="Unassembled WGS sequence"/>
</dbReference>
<reference evidence="1" key="1">
    <citation type="submission" date="2021-06" db="EMBL/GenBank/DDBJ databases">
        <title>Comparative genomics, transcriptomics and evolutionary studies reveal genomic signatures of adaptation to plant cell wall in hemibiotrophic fungi.</title>
        <authorList>
            <consortium name="DOE Joint Genome Institute"/>
            <person name="Baroncelli R."/>
            <person name="Diaz J.F."/>
            <person name="Benocci T."/>
            <person name="Peng M."/>
            <person name="Battaglia E."/>
            <person name="Haridas S."/>
            <person name="Andreopoulos W."/>
            <person name="Labutti K."/>
            <person name="Pangilinan J."/>
            <person name="Floch G.L."/>
            <person name="Makela M.R."/>
            <person name="Henrissat B."/>
            <person name="Grigoriev I.V."/>
            <person name="Crouch J.A."/>
            <person name="De Vries R.P."/>
            <person name="Sukno S.A."/>
            <person name="Thon M.R."/>
        </authorList>
    </citation>
    <scope>NUCLEOTIDE SEQUENCE</scope>
    <source>
        <strain evidence="1">MAFF235873</strain>
    </source>
</reference>
<evidence type="ECO:0000313" key="2">
    <source>
        <dbReference type="Proteomes" id="UP001232148"/>
    </source>
</evidence>
<sequence length="162" mass="18601">MLSIGDKYDVYSPYYDNDKEPVTSLIFPSDRRDQVIITDAYNGQERAHTDRMYLSDITEAVATKHAGRPLSSINTIVARTVVNPQTREVINDYYSDWKRDQSNPRAQFPEKVTVDQSDRHWSAFGNTPFFKSANHVFQDSGSSVGSVDLVSKYGDDLWFHRR</sequence>
<dbReference type="AlphaFoldDB" id="A0AAD9LY60"/>
<protein>
    <submittedName>
        <fullName evidence="1">Uncharacterized protein</fullName>
    </submittedName>
</protein>
<accession>A0AAD9LY60</accession>
<evidence type="ECO:0000313" key="1">
    <source>
        <dbReference type="EMBL" id="KAK2026741.1"/>
    </source>
</evidence>
<proteinExistence type="predicted"/>
<dbReference type="EMBL" id="MU842908">
    <property type="protein sequence ID" value="KAK2026741.1"/>
    <property type="molecule type" value="Genomic_DNA"/>
</dbReference>
<comment type="caution">
    <text evidence="1">The sequence shown here is derived from an EMBL/GenBank/DDBJ whole genome shotgun (WGS) entry which is preliminary data.</text>
</comment>
<keyword evidence="2" id="KW-1185">Reference proteome</keyword>